<keyword evidence="5" id="KW-1185">Reference proteome</keyword>
<dbReference type="SUPFAM" id="SSF55469">
    <property type="entry name" value="FMN-dependent nitroreductase-like"/>
    <property type="match status" value="1"/>
</dbReference>
<evidence type="ECO:0000313" key="5">
    <source>
        <dbReference type="Proteomes" id="UP001304300"/>
    </source>
</evidence>
<dbReference type="CDD" id="cd02137">
    <property type="entry name" value="MhqN-like"/>
    <property type="match status" value="1"/>
</dbReference>
<evidence type="ECO:0000256" key="2">
    <source>
        <dbReference type="ARBA" id="ARBA00023002"/>
    </source>
</evidence>
<comment type="similarity">
    <text evidence="1">Belongs to the nitroreductase family.</text>
</comment>
<dbReference type="PANTHER" id="PTHR43673">
    <property type="entry name" value="NAD(P)H NITROREDUCTASE YDGI-RELATED"/>
    <property type="match status" value="1"/>
</dbReference>
<dbReference type="InterPro" id="IPR029479">
    <property type="entry name" value="Nitroreductase"/>
</dbReference>
<dbReference type="Pfam" id="PF00881">
    <property type="entry name" value="Nitroreductase"/>
    <property type="match status" value="1"/>
</dbReference>
<dbReference type="PANTHER" id="PTHR43673:SF12">
    <property type="entry name" value="PROTEIN DRGA"/>
    <property type="match status" value="1"/>
</dbReference>
<accession>A0AAQ3LBI3</accession>
<dbReference type="RefSeq" id="WP_317834761.1">
    <property type="nucleotide sequence ID" value="NZ_CP136920.1"/>
</dbReference>
<dbReference type="InterPro" id="IPR000415">
    <property type="entry name" value="Nitroreductase-like"/>
</dbReference>
<organism evidence="4 5">
    <name type="scientific">Rubellicoccus peritrichatus</name>
    <dbReference type="NCBI Taxonomy" id="3080537"/>
    <lineage>
        <taxon>Bacteria</taxon>
        <taxon>Pseudomonadati</taxon>
        <taxon>Verrucomicrobiota</taxon>
        <taxon>Opitutia</taxon>
        <taxon>Puniceicoccales</taxon>
        <taxon>Cerasicoccaceae</taxon>
        <taxon>Rubellicoccus</taxon>
    </lineage>
</organism>
<keyword evidence="2" id="KW-0560">Oxidoreductase</keyword>
<name>A0AAQ3LBI3_9BACT</name>
<dbReference type="GO" id="GO:0016491">
    <property type="term" value="F:oxidoreductase activity"/>
    <property type="evidence" value="ECO:0007669"/>
    <property type="project" value="UniProtKB-KW"/>
</dbReference>
<protein>
    <submittedName>
        <fullName evidence="4">Nitroreductase family protein</fullName>
    </submittedName>
</protein>
<feature type="domain" description="Nitroreductase" evidence="3">
    <location>
        <begin position="7"/>
        <end position="177"/>
    </location>
</feature>
<dbReference type="Proteomes" id="UP001304300">
    <property type="component" value="Chromosome"/>
</dbReference>
<reference evidence="4 5" key="1">
    <citation type="submission" date="2023-10" db="EMBL/GenBank/DDBJ databases">
        <title>Rubellicoccus peritrichatus gen. nov., sp. nov., isolated from an algae of coral reef tank.</title>
        <authorList>
            <person name="Luo J."/>
        </authorList>
    </citation>
    <scope>NUCLEOTIDE SEQUENCE [LARGE SCALE GENOMIC DNA]</scope>
    <source>
        <strain evidence="4 5">CR14</strain>
    </source>
</reference>
<evidence type="ECO:0000256" key="1">
    <source>
        <dbReference type="ARBA" id="ARBA00007118"/>
    </source>
</evidence>
<dbReference type="AlphaFoldDB" id="A0AAQ3LBI3"/>
<evidence type="ECO:0000259" key="3">
    <source>
        <dbReference type="Pfam" id="PF00881"/>
    </source>
</evidence>
<dbReference type="EMBL" id="CP136920">
    <property type="protein sequence ID" value="WOO42252.1"/>
    <property type="molecule type" value="Genomic_DNA"/>
</dbReference>
<dbReference type="Gene3D" id="3.40.109.10">
    <property type="entry name" value="NADH Oxidase"/>
    <property type="match status" value="1"/>
</dbReference>
<gene>
    <name evidence="4" type="ORF">RZN69_04065</name>
</gene>
<dbReference type="KEGG" id="puo:RZN69_04065"/>
<evidence type="ECO:0000313" key="4">
    <source>
        <dbReference type="EMBL" id="WOO42252.1"/>
    </source>
</evidence>
<proteinExistence type="inferred from homology"/>
<sequence>MDTITAITERRAVKHYDPDFEIPAEDETKLLELARLAPTSFNIQNWRFVNVKDKDLREQIKEAAWGQAHVADASLLIIMCADLKAYEKEPSRYWSNTPQEVQDILVPMIVPFYDGNDALQHGEAHRSCGLAGQTLMLAAKAMGYDSCPMVGFDQKKVAELIRLPENHVISFMIAIGKEIKPAWPRPNQIASSEAIVVDRFEN</sequence>